<organism evidence="1 2">
    <name type="scientific">Helicobacter didelphidarum</name>
    <dbReference type="NCBI Taxonomy" id="2040648"/>
    <lineage>
        <taxon>Bacteria</taxon>
        <taxon>Pseudomonadati</taxon>
        <taxon>Campylobacterota</taxon>
        <taxon>Epsilonproteobacteria</taxon>
        <taxon>Campylobacterales</taxon>
        <taxon>Helicobacteraceae</taxon>
        <taxon>Helicobacter</taxon>
    </lineage>
</organism>
<dbReference type="Pfam" id="PF11463">
    <property type="entry name" value="R-HINP1I"/>
    <property type="match status" value="1"/>
</dbReference>
<dbReference type="Proteomes" id="UP000256379">
    <property type="component" value="Unassembled WGS sequence"/>
</dbReference>
<evidence type="ECO:0000313" key="1">
    <source>
        <dbReference type="EMBL" id="RDU67632.1"/>
    </source>
</evidence>
<keyword evidence="1" id="KW-0540">Nuclease</keyword>
<dbReference type="GO" id="GO:0004519">
    <property type="term" value="F:endonuclease activity"/>
    <property type="evidence" value="ECO:0007669"/>
    <property type="project" value="UniProtKB-KW"/>
</dbReference>
<keyword evidence="1" id="KW-0255">Endonuclease</keyword>
<dbReference type="InterPro" id="IPR021107">
    <property type="entry name" value="Restrct_endonuc_II_HinP1I"/>
</dbReference>
<dbReference type="Gene3D" id="3.40.1350.40">
    <property type="match status" value="2"/>
</dbReference>
<sequence length="260" mass="30275">MDKVELGSKTAKDGFRNENFVINTFNDWENNNLAKEWLESMGYNLKEIESVKAEKIKGSFKADIQVVVNVAVKLKKLQDVQNIQVKLVSNPQGFNQIDKRYLKSYVELWKIPDDILEILRYFVGENCPKILNPRDKRRMFFNEFSQIEQNKILQFFTENKTMILNDILKGRGQFASEWFLVILKIKDNNLKWILKSINEVINFYDGKVAFSPHGSLKIGKITMQRKGGNGGRESAKMLQFKINPCELFNCCQFESCIKTH</sequence>
<proteinExistence type="predicted"/>
<name>A0A3D8IR07_9HELI</name>
<protein>
    <submittedName>
        <fullName evidence="1">Type II restriction endonuclease</fullName>
    </submittedName>
</protein>
<comment type="caution">
    <text evidence="1">The sequence shown here is derived from an EMBL/GenBank/DDBJ whole genome shotgun (WGS) entry which is preliminary data.</text>
</comment>
<dbReference type="CDD" id="cd22331">
    <property type="entry name" value="HinP1I-like"/>
    <property type="match status" value="1"/>
</dbReference>
<accession>A0A3D8IR07</accession>
<gene>
    <name evidence="1" type="ORF">CQA53_01105</name>
</gene>
<reference evidence="1 2" key="1">
    <citation type="submission" date="2018-04" db="EMBL/GenBank/DDBJ databases">
        <title>Novel Campyloabacter and Helicobacter Species and Strains.</title>
        <authorList>
            <person name="Mannion A.J."/>
            <person name="Shen Z."/>
            <person name="Fox J.G."/>
        </authorList>
    </citation>
    <scope>NUCLEOTIDE SEQUENCE [LARGE SCALE GENOMIC DNA]</scope>
    <source>
        <strain evidence="1 2">MIT 17-337</strain>
    </source>
</reference>
<dbReference type="AlphaFoldDB" id="A0A3D8IR07"/>
<dbReference type="RefSeq" id="WP_115542158.1">
    <property type="nucleotide sequence ID" value="NZ_NXLQ01000001.1"/>
</dbReference>
<keyword evidence="2" id="KW-1185">Reference proteome</keyword>
<dbReference type="EMBL" id="NXLQ01000001">
    <property type="protein sequence ID" value="RDU67632.1"/>
    <property type="molecule type" value="Genomic_DNA"/>
</dbReference>
<evidence type="ECO:0000313" key="2">
    <source>
        <dbReference type="Proteomes" id="UP000256379"/>
    </source>
</evidence>
<dbReference type="OrthoDB" id="5362736at2"/>
<keyword evidence="1" id="KW-0378">Hydrolase</keyword>